<evidence type="ECO:0008006" key="4">
    <source>
        <dbReference type="Google" id="ProtNLM"/>
    </source>
</evidence>
<organism evidence="2 3">
    <name type="scientific">Pristionchus entomophagus</name>
    <dbReference type="NCBI Taxonomy" id="358040"/>
    <lineage>
        <taxon>Eukaryota</taxon>
        <taxon>Metazoa</taxon>
        <taxon>Ecdysozoa</taxon>
        <taxon>Nematoda</taxon>
        <taxon>Chromadorea</taxon>
        <taxon>Rhabditida</taxon>
        <taxon>Rhabditina</taxon>
        <taxon>Diplogasteromorpha</taxon>
        <taxon>Diplogasteroidea</taxon>
        <taxon>Neodiplogasteridae</taxon>
        <taxon>Pristionchus</taxon>
    </lineage>
</organism>
<evidence type="ECO:0000313" key="2">
    <source>
        <dbReference type="EMBL" id="GMS96469.1"/>
    </source>
</evidence>
<feature type="region of interest" description="Disordered" evidence="1">
    <location>
        <begin position="92"/>
        <end position="216"/>
    </location>
</feature>
<evidence type="ECO:0000313" key="3">
    <source>
        <dbReference type="Proteomes" id="UP001432027"/>
    </source>
</evidence>
<feature type="compositionally biased region" description="Basic and acidic residues" evidence="1">
    <location>
        <begin position="173"/>
        <end position="182"/>
    </location>
</feature>
<feature type="compositionally biased region" description="Polar residues" evidence="1">
    <location>
        <begin position="268"/>
        <end position="278"/>
    </location>
</feature>
<keyword evidence="3" id="KW-1185">Reference proteome</keyword>
<feature type="compositionally biased region" description="Polar residues" evidence="1">
    <location>
        <begin position="203"/>
        <end position="212"/>
    </location>
</feature>
<gene>
    <name evidence="2" type="ORF">PENTCL1PPCAC_18644</name>
</gene>
<name>A0AAV5TQC6_9BILA</name>
<feature type="non-terminal residue" evidence="2">
    <location>
        <position position="1"/>
    </location>
</feature>
<evidence type="ECO:0000256" key="1">
    <source>
        <dbReference type="SAM" id="MobiDB-lite"/>
    </source>
</evidence>
<feature type="compositionally biased region" description="Polar residues" evidence="1">
    <location>
        <begin position="160"/>
        <end position="172"/>
    </location>
</feature>
<protein>
    <recommendedName>
        <fullName evidence="4">Doublecortin domain-containing protein</fullName>
    </recommendedName>
</protein>
<feature type="compositionally biased region" description="Polar residues" evidence="1">
    <location>
        <begin position="185"/>
        <end position="194"/>
    </location>
</feature>
<reference evidence="2" key="1">
    <citation type="submission" date="2023-10" db="EMBL/GenBank/DDBJ databases">
        <title>Genome assembly of Pristionchus species.</title>
        <authorList>
            <person name="Yoshida K."/>
            <person name="Sommer R.J."/>
        </authorList>
    </citation>
    <scope>NUCLEOTIDE SEQUENCE</scope>
    <source>
        <strain evidence="2">RS0144</strain>
    </source>
</reference>
<accession>A0AAV5TQC6</accession>
<sequence length="313" mass="35870">RMERMSSLTIPDYGLKTDDVKYFSMESVVRGRGADRLKYLDLQGRWVLSGSSIPYISAAFNHLGRLNDAMVPMRDIVDQPINAIGLQTWTKSSIEPEEEMPTVERRSQNLPRRTPLREHQPVLLPKKEVEPRENVPYRSAGYGDAHERRRMSIASDRSRSASPQKQYYSTERLSPDGGDRGYKSATPSPRQNEFTDPWRPPHRTQTLSSRPSSRVRMYDTEYDGSIVKNSGENRQYSDELRISTKGHSHTAEKRHYNISPRSIGSAGESLSGSEQGSPNLRDHNADEVLMMAYHSKKTTEPSRIARRDWIRNY</sequence>
<dbReference type="EMBL" id="BTSX01000004">
    <property type="protein sequence ID" value="GMS96469.1"/>
    <property type="molecule type" value="Genomic_DNA"/>
</dbReference>
<comment type="caution">
    <text evidence="2">The sequence shown here is derived from an EMBL/GenBank/DDBJ whole genome shotgun (WGS) entry which is preliminary data.</text>
</comment>
<dbReference type="AlphaFoldDB" id="A0AAV5TQC6"/>
<feature type="region of interest" description="Disordered" evidence="1">
    <location>
        <begin position="246"/>
        <end position="282"/>
    </location>
</feature>
<dbReference type="Proteomes" id="UP001432027">
    <property type="component" value="Unassembled WGS sequence"/>
</dbReference>
<proteinExistence type="predicted"/>
<feature type="compositionally biased region" description="Basic and acidic residues" evidence="1">
    <location>
        <begin position="115"/>
        <end position="135"/>
    </location>
</feature>